<reference evidence="8 9" key="1">
    <citation type="journal article" date="2011" name="Front. Microbiol.">
        <title>Genomic signatures of strain selection and enhancement in Bacillus atrophaeus var. globigii, a historical biowarfare simulant.</title>
        <authorList>
            <person name="Gibbons H.S."/>
            <person name="Broomall S.M."/>
            <person name="McNew L.A."/>
            <person name="Daligault H."/>
            <person name="Chapman C."/>
            <person name="Bruce D."/>
            <person name="Karavis M."/>
            <person name="Krepps M."/>
            <person name="McGregor P.A."/>
            <person name="Hong C."/>
            <person name="Park K.H."/>
            <person name="Akmal A."/>
            <person name="Feldman A."/>
            <person name="Lin J.S."/>
            <person name="Chang W.E."/>
            <person name="Higgs B.W."/>
            <person name="Demirev P."/>
            <person name="Lindquist J."/>
            <person name="Liem A."/>
            <person name="Fochler E."/>
            <person name="Read T.D."/>
            <person name="Tapia R."/>
            <person name="Johnson S."/>
            <person name="Bishop-Lilly K.A."/>
            <person name="Detter C."/>
            <person name="Han C."/>
            <person name="Sozhamannan S."/>
            <person name="Rosenzweig C.N."/>
            <person name="Skowronski E.W."/>
        </authorList>
    </citation>
    <scope>NUCLEOTIDE SEQUENCE [LARGE SCALE GENOMIC DNA]</scope>
    <source>
        <strain evidence="8 9">PIT1</strain>
    </source>
</reference>
<name>A0A432ZK58_9GAMM</name>
<dbReference type="HAMAP" id="MF_01825">
    <property type="entry name" value="PdxB"/>
    <property type="match status" value="1"/>
</dbReference>
<dbReference type="PANTHER" id="PTHR10996">
    <property type="entry name" value="2-HYDROXYACID DEHYDROGENASE-RELATED"/>
    <property type="match status" value="1"/>
</dbReference>
<comment type="function">
    <text evidence="5">Catalyzes the oxidation of erythronate-4-phosphate to 3-hydroxy-2-oxo-4-phosphonooxybutanoate.</text>
</comment>
<keyword evidence="3 5" id="KW-0520">NAD</keyword>
<dbReference type="UniPathway" id="UPA00244">
    <property type="reaction ID" value="UER00310"/>
</dbReference>
<dbReference type="InterPro" id="IPR036291">
    <property type="entry name" value="NAD(P)-bd_dom_sf"/>
</dbReference>
<feature type="binding site" evidence="5">
    <location>
        <position position="71"/>
    </location>
    <ligand>
        <name>substrate</name>
    </ligand>
</feature>
<comment type="subunit">
    <text evidence="5">Homodimer.</text>
</comment>
<accession>A0A432ZK58</accession>
<dbReference type="Pfam" id="PF02826">
    <property type="entry name" value="2-Hacid_dh_C"/>
    <property type="match status" value="1"/>
</dbReference>
<dbReference type="GO" id="GO:0051287">
    <property type="term" value="F:NAD binding"/>
    <property type="evidence" value="ECO:0007669"/>
    <property type="project" value="InterPro"/>
</dbReference>
<feature type="binding site" evidence="5">
    <location>
        <position position="154"/>
    </location>
    <ligand>
        <name>NAD(+)</name>
        <dbReference type="ChEBI" id="CHEBI:57540"/>
    </ligand>
</feature>
<feature type="binding site" evidence="5">
    <location>
        <position position="49"/>
    </location>
    <ligand>
        <name>substrate</name>
    </ligand>
</feature>
<evidence type="ECO:0000313" key="8">
    <source>
        <dbReference type="EMBL" id="RUO78274.1"/>
    </source>
</evidence>
<feature type="domain" description="D-isomer specific 2-hydroxyacid dehydrogenase NAD-binding" evidence="6">
    <location>
        <begin position="124"/>
        <end position="263"/>
    </location>
</feature>
<feature type="binding site" evidence="5">
    <location>
        <position position="264"/>
    </location>
    <ligand>
        <name>NAD(+)</name>
        <dbReference type="ChEBI" id="CHEBI:57540"/>
    </ligand>
</feature>
<feature type="binding site" evidence="5">
    <location>
        <position position="239"/>
    </location>
    <ligand>
        <name>NAD(+)</name>
        <dbReference type="ChEBI" id="CHEBI:57540"/>
    </ligand>
</feature>
<dbReference type="GO" id="GO:0030267">
    <property type="term" value="F:glyoxylate reductase (NADPH) activity"/>
    <property type="evidence" value="ECO:0007669"/>
    <property type="project" value="TreeGrafter"/>
</dbReference>
<evidence type="ECO:0000256" key="1">
    <source>
        <dbReference type="ARBA" id="ARBA00022490"/>
    </source>
</evidence>
<evidence type="ECO:0000256" key="5">
    <source>
        <dbReference type="HAMAP-Rule" id="MF_01825"/>
    </source>
</evidence>
<comment type="caution">
    <text evidence="8">The sequence shown here is derived from an EMBL/GenBank/DDBJ whole genome shotgun (WGS) entry which is preliminary data.</text>
</comment>
<evidence type="ECO:0000256" key="3">
    <source>
        <dbReference type="ARBA" id="ARBA00023027"/>
    </source>
</evidence>
<dbReference type="GO" id="GO:0016618">
    <property type="term" value="F:hydroxypyruvate reductase [NAD(P)H] activity"/>
    <property type="evidence" value="ECO:0007669"/>
    <property type="project" value="TreeGrafter"/>
</dbReference>
<evidence type="ECO:0000259" key="7">
    <source>
        <dbReference type="Pfam" id="PF11890"/>
    </source>
</evidence>
<dbReference type="InterPro" id="IPR020921">
    <property type="entry name" value="Erythronate-4-P_DHase"/>
</dbReference>
<feature type="active site" evidence="5">
    <location>
        <position position="215"/>
    </location>
</feature>
<dbReference type="InterPro" id="IPR024531">
    <property type="entry name" value="Erythronate-4-P_DHase_dimer"/>
</dbReference>
<feature type="active site" description="Proton donor" evidence="5">
    <location>
        <position position="261"/>
    </location>
</feature>
<feature type="active site" evidence="5">
    <location>
        <position position="244"/>
    </location>
</feature>
<evidence type="ECO:0000259" key="6">
    <source>
        <dbReference type="Pfam" id="PF02826"/>
    </source>
</evidence>
<comment type="pathway">
    <text evidence="5">Cofactor biosynthesis; pyridoxine 5'-phosphate biosynthesis; pyridoxine 5'-phosphate from D-erythrose 4-phosphate: step 2/5.</text>
</comment>
<evidence type="ECO:0000256" key="4">
    <source>
        <dbReference type="ARBA" id="ARBA00023096"/>
    </source>
</evidence>
<dbReference type="SUPFAM" id="SSF51735">
    <property type="entry name" value="NAD(P)-binding Rossmann-fold domains"/>
    <property type="match status" value="1"/>
</dbReference>
<dbReference type="GO" id="GO:0008615">
    <property type="term" value="P:pyridoxine biosynthetic process"/>
    <property type="evidence" value="ECO:0007669"/>
    <property type="project" value="UniProtKB-UniRule"/>
</dbReference>
<dbReference type="AlphaFoldDB" id="A0A432ZK58"/>
<comment type="caution">
    <text evidence="5">Lacks conserved residue(s) required for the propagation of feature annotation.</text>
</comment>
<dbReference type="SUPFAM" id="SSF52283">
    <property type="entry name" value="Formate/glycerate dehydrogenase catalytic domain-like"/>
    <property type="match status" value="1"/>
</dbReference>
<dbReference type="CDD" id="cd12158">
    <property type="entry name" value="ErythrP_dh"/>
    <property type="match status" value="1"/>
</dbReference>
<protein>
    <recommendedName>
        <fullName evidence="5">Erythronate-4-phosphate dehydrogenase</fullName>
        <ecNumber evidence="5">1.1.1.290</ecNumber>
    </recommendedName>
</protein>
<keyword evidence="2 5" id="KW-0560">Oxidoreductase</keyword>
<keyword evidence="1 5" id="KW-0963">Cytoplasm</keyword>
<comment type="catalytic activity">
    <reaction evidence="5">
        <text>4-phospho-D-erythronate + NAD(+) = (R)-3-hydroxy-2-oxo-4-phosphooxybutanoate + NADH + H(+)</text>
        <dbReference type="Rhea" id="RHEA:18829"/>
        <dbReference type="ChEBI" id="CHEBI:15378"/>
        <dbReference type="ChEBI" id="CHEBI:57540"/>
        <dbReference type="ChEBI" id="CHEBI:57945"/>
        <dbReference type="ChEBI" id="CHEBI:58538"/>
        <dbReference type="ChEBI" id="CHEBI:58766"/>
        <dbReference type="EC" id="1.1.1.290"/>
    </reaction>
</comment>
<evidence type="ECO:0000313" key="9">
    <source>
        <dbReference type="Proteomes" id="UP000288279"/>
    </source>
</evidence>
<dbReference type="Proteomes" id="UP000288279">
    <property type="component" value="Unassembled WGS sequence"/>
</dbReference>
<dbReference type="Gene3D" id="3.30.1370.170">
    <property type="match status" value="1"/>
</dbReference>
<dbReference type="PANTHER" id="PTHR10996:SF178">
    <property type="entry name" value="2-HYDROXYACID DEHYDROGENASE YGL185C-RELATED"/>
    <property type="match status" value="1"/>
</dbReference>
<dbReference type="OrthoDB" id="9770208at2"/>
<dbReference type="GO" id="GO:0033711">
    <property type="term" value="F:4-phosphoerythronate dehydrogenase activity"/>
    <property type="evidence" value="ECO:0007669"/>
    <property type="project" value="UniProtKB-EC"/>
</dbReference>
<comment type="subcellular location">
    <subcellularLocation>
        <location evidence="5">Cytoplasm</location>
    </subcellularLocation>
</comment>
<dbReference type="InterPro" id="IPR038251">
    <property type="entry name" value="PdxB_dimer_sf"/>
</dbReference>
<dbReference type="EMBL" id="PIQG01000002">
    <property type="protein sequence ID" value="RUO78274.1"/>
    <property type="molecule type" value="Genomic_DNA"/>
</dbReference>
<dbReference type="RefSeq" id="WP_126826269.1">
    <property type="nucleotide sequence ID" value="NZ_PIQG01000002.1"/>
</dbReference>
<dbReference type="InterPro" id="IPR050223">
    <property type="entry name" value="D-isomer_2-hydroxyacid_DH"/>
</dbReference>
<proteinExistence type="inferred from homology"/>
<dbReference type="GO" id="GO:0005829">
    <property type="term" value="C:cytosol"/>
    <property type="evidence" value="ECO:0007669"/>
    <property type="project" value="TreeGrafter"/>
</dbReference>
<dbReference type="InterPro" id="IPR006140">
    <property type="entry name" value="D-isomer_DH_NAD-bd"/>
</dbReference>
<organism evidence="8 9">
    <name type="scientific">Pseudidiomarina taiwanensis</name>
    <dbReference type="NCBI Taxonomy" id="337250"/>
    <lineage>
        <taxon>Bacteria</taxon>
        <taxon>Pseudomonadati</taxon>
        <taxon>Pseudomonadota</taxon>
        <taxon>Gammaproteobacteria</taxon>
        <taxon>Alteromonadales</taxon>
        <taxon>Idiomarinaceae</taxon>
        <taxon>Pseudidiomarina</taxon>
    </lineage>
</organism>
<keyword evidence="9" id="KW-1185">Reference proteome</keyword>
<dbReference type="EC" id="1.1.1.290" evidence="5"/>
<comment type="similarity">
    <text evidence="5">Belongs to the D-isomer specific 2-hydroxyacid dehydrogenase family. PdxB subfamily.</text>
</comment>
<dbReference type="Gene3D" id="3.40.50.720">
    <property type="entry name" value="NAD(P)-binding Rossmann-like Domain"/>
    <property type="match status" value="2"/>
</dbReference>
<keyword evidence="4 5" id="KW-0664">Pyridoxine biosynthesis</keyword>
<evidence type="ECO:0000256" key="2">
    <source>
        <dbReference type="ARBA" id="ARBA00023002"/>
    </source>
</evidence>
<sequence>MISILADANMTGLAELLDCYPEHFEVQWYQGRTPTAAQLAQAEALLIRSVTQVDSALLAQAPRLRWLGTATIGTDHVAADALRERGILFYSTPGVNAGAVGDYVASVVAAEVMRRGELPNPSGQLRAAIIGAGNTGTAAAARLRAFGYQVECYDPPRYQQGDSTVHRDWQRVLSADVISCHVPLTRAGTHATHHLIDAEALSQLHANALLINASRGSVVAEQALLEQLQKTPELTVALDVWEYEPQLNRELLALVQYATAHIAGHSVAGKVGGALRLMQQLVRDFKLEVELPELASQVAQRLPQAVYQYSVKGEKLSLQTLASALLSIYDVRYDDKLLRGSDLSPQAFDQLRKSYPARAELASLELIDLNSTDLQRWQQVQQFLQVAGR</sequence>
<gene>
    <name evidence="5" type="primary">pdxB</name>
    <name evidence="8" type="ORF">CWI83_04375</name>
</gene>
<dbReference type="Pfam" id="PF11890">
    <property type="entry name" value="DUF3410"/>
    <property type="match status" value="1"/>
</dbReference>
<feature type="domain" description="Erythronate-4-phosphate dehydrogenase dimerisation" evidence="7">
    <location>
        <begin position="305"/>
        <end position="377"/>
    </location>
</feature>
<dbReference type="GO" id="GO:0046983">
    <property type="term" value="F:protein dimerization activity"/>
    <property type="evidence" value="ECO:0007669"/>
    <property type="project" value="InterPro"/>
</dbReference>
<feature type="binding site" evidence="5">
    <location>
        <begin position="213"/>
        <end position="215"/>
    </location>
    <ligand>
        <name>NAD(+)</name>
        <dbReference type="ChEBI" id="CHEBI:57540"/>
    </ligand>
</feature>